<comment type="caution">
    <text evidence="1">The sequence shown here is derived from an EMBL/GenBank/DDBJ whole genome shotgun (WGS) entry which is preliminary data.</text>
</comment>
<dbReference type="Proteomes" id="UP000547458">
    <property type="component" value="Unassembled WGS sequence"/>
</dbReference>
<keyword evidence="2" id="KW-1185">Reference proteome</keyword>
<sequence length="146" mass="16695">MTSRRFFLYTSTDDLAASRRFYKDLVRLEQIWDEPDGVAYGIDDAVQFSIDYNPDAERATGWSFQPGWVYGLGIEPRPTSAHNSWSIPLAPRQFKEAVARLQAACTEALRPEPFWVGYWSYVVKDPMGRTVELSDPVSKAPADWRV</sequence>
<dbReference type="AlphaFoldDB" id="A0A846RJH8"/>
<evidence type="ECO:0000313" key="2">
    <source>
        <dbReference type="Proteomes" id="UP000547458"/>
    </source>
</evidence>
<evidence type="ECO:0008006" key="3">
    <source>
        <dbReference type="Google" id="ProtNLM"/>
    </source>
</evidence>
<reference evidence="1 2" key="1">
    <citation type="submission" date="2020-03" db="EMBL/GenBank/DDBJ databases">
        <title>Sequencing the genomes of 1000 actinobacteria strains.</title>
        <authorList>
            <person name="Klenk H.-P."/>
        </authorList>
    </citation>
    <scope>NUCLEOTIDE SEQUENCE [LARGE SCALE GENOMIC DNA]</scope>
    <source>
        <strain evidence="1 2">DSM 16403</strain>
    </source>
</reference>
<organism evidence="1 2">
    <name type="scientific">Arthrobacter pigmenti</name>
    <dbReference type="NCBI Taxonomy" id="271432"/>
    <lineage>
        <taxon>Bacteria</taxon>
        <taxon>Bacillati</taxon>
        <taxon>Actinomycetota</taxon>
        <taxon>Actinomycetes</taxon>
        <taxon>Micrococcales</taxon>
        <taxon>Micrococcaceae</taxon>
        <taxon>Arthrobacter</taxon>
    </lineage>
</organism>
<dbReference type="RefSeq" id="WP_167994640.1">
    <property type="nucleotide sequence ID" value="NZ_JAATJL010000001.1"/>
</dbReference>
<proteinExistence type="predicted"/>
<name>A0A846RJH8_9MICC</name>
<accession>A0A846RJH8</accession>
<dbReference type="SUPFAM" id="SSF54593">
    <property type="entry name" value="Glyoxalase/Bleomycin resistance protein/Dihydroxybiphenyl dioxygenase"/>
    <property type="match status" value="1"/>
</dbReference>
<gene>
    <name evidence="1" type="ORF">BJ994_002534</name>
</gene>
<dbReference type="CDD" id="cd06587">
    <property type="entry name" value="VOC"/>
    <property type="match status" value="1"/>
</dbReference>
<dbReference type="EMBL" id="JAATJL010000001">
    <property type="protein sequence ID" value="NJC23458.1"/>
    <property type="molecule type" value="Genomic_DNA"/>
</dbReference>
<dbReference type="InterPro" id="IPR029068">
    <property type="entry name" value="Glyas_Bleomycin-R_OHBP_Dase"/>
</dbReference>
<protein>
    <recommendedName>
        <fullName evidence="3">VOC domain-containing protein</fullName>
    </recommendedName>
</protein>
<evidence type="ECO:0000313" key="1">
    <source>
        <dbReference type="EMBL" id="NJC23458.1"/>
    </source>
</evidence>
<dbReference type="Gene3D" id="3.10.180.10">
    <property type="entry name" value="2,3-Dihydroxybiphenyl 1,2-Dioxygenase, domain 1"/>
    <property type="match status" value="1"/>
</dbReference>